<keyword evidence="3" id="KW-1185">Reference proteome</keyword>
<name>F4QQ06_9CAUL</name>
<dbReference type="HOGENOM" id="CLU_081216_0_0_5"/>
<dbReference type="Pfam" id="PF01551">
    <property type="entry name" value="Peptidase_M23"/>
    <property type="match status" value="1"/>
</dbReference>
<evidence type="ECO:0000313" key="2">
    <source>
        <dbReference type="EMBL" id="EGF90293.1"/>
    </source>
</evidence>
<dbReference type="eggNOG" id="COG0739">
    <property type="taxonomic scope" value="Bacteria"/>
</dbReference>
<sequence>MVDFPHDAAGDLIAGSGAGYTDVSNWAPGMCFPINGLAYANSQVYKAGGSNGPSGGQCATANYSYPWQDNFCETRSWNNVVCSTGQGHQGQDIRPATCASNLHWAVATEDGVITQVGTYTVALTGNSSPHRIYRYLHLQSSSLRVAMGDNVVRGQKIGLVSNNMGDTPTTIHLHFEIRVAQAETMADGTLLAANSFVPPYTALVDAYQRKLAGPDCPVVE</sequence>
<evidence type="ECO:0000313" key="3">
    <source>
        <dbReference type="Proteomes" id="UP000006512"/>
    </source>
</evidence>
<protein>
    <submittedName>
        <fullName evidence="2">Peptidase family M23 family protein</fullName>
    </submittedName>
</protein>
<dbReference type="InterPro" id="IPR016047">
    <property type="entry name" value="M23ase_b-sheet_dom"/>
</dbReference>
<dbReference type="Proteomes" id="UP000006512">
    <property type="component" value="Unassembled WGS sequence"/>
</dbReference>
<reference evidence="3" key="1">
    <citation type="submission" date="2011-03" db="EMBL/GenBank/DDBJ databases">
        <title>Draft genome sequence of Brevundimonas diminuta.</title>
        <authorList>
            <person name="Brown P.J.B."/>
            <person name="Buechlein A."/>
            <person name="Hemmerich C."/>
            <person name="Brun Y.V."/>
        </authorList>
    </citation>
    <scope>NUCLEOTIDE SEQUENCE [LARGE SCALE GENOMIC DNA]</scope>
    <source>
        <strain evidence="3">C19</strain>
    </source>
</reference>
<dbReference type="SUPFAM" id="SSF51261">
    <property type="entry name" value="Duplicated hybrid motif"/>
    <property type="match status" value="1"/>
</dbReference>
<evidence type="ECO:0000259" key="1">
    <source>
        <dbReference type="Pfam" id="PF01551"/>
    </source>
</evidence>
<dbReference type="AlphaFoldDB" id="F4QQ06"/>
<accession>F4QQ06</accession>
<dbReference type="CDD" id="cd12797">
    <property type="entry name" value="M23_peptidase"/>
    <property type="match status" value="1"/>
</dbReference>
<dbReference type="InterPro" id="IPR011055">
    <property type="entry name" value="Dup_hybrid_motif"/>
</dbReference>
<feature type="domain" description="M23ase beta-sheet core" evidence="1">
    <location>
        <begin position="87"/>
        <end position="181"/>
    </location>
</feature>
<dbReference type="Gene3D" id="2.70.70.10">
    <property type="entry name" value="Glucose Permease (Domain IIA)"/>
    <property type="match status" value="1"/>
</dbReference>
<dbReference type="STRING" id="715226.ABI_33110"/>
<gene>
    <name evidence="2" type="ORF">ABI_33110</name>
</gene>
<proteinExistence type="predicted"/>
<organism evidence="2 3">
    <name type="scientific">Asticcacaulis biprosthecium C19</name>
    <dbReference type="NCBI Taxonomy" id="715226"/>
    <lineage>
        <taxon>Bacteria</taxon>
        <taxon>Pseudomonadati</taxon>
        <taxon>Pseudomonadota</taxon>
        <taxon>Alphaproteobacteria</taxon>
        <taxon>Caulobacterales</taxon>
        <taxon>Caulobacteraceae</taxon>
        <taxon>Asticcacaulis</taxon>
    </lineage>
</organism>
<dbReference type="EMBL" id="GL883079">
    <property type="protein sequence ID" value="EGF90293.1"/>
    <property type="molecule type" value="Genomic_DNA"/>
</dbReference>